<reference evidence="2" key="1">
    <citation type="submission" date="2021-02" db="EMBL/GenBank/DDBJ databases">
        <authorList>
            <person name="Nowell W R."/>
        </authorList>
    </citation>
    <scope>NUCLEOTIDE SEQUENCE</scope>
</reference>
<dbReference type="EMBL" id="CAJOBR010076480">
    <property type="protein sequence ID" value="CAF5113092.1"/>
    <property type="molecule type" value="Genomic_DNA"/>
</dbReference>
<comment type="caution">
    <text evidence="2">The sequence shown here is derived from an EMBL/GenBank/DDBJ whole genome shotgun (WGS) entry which is preliminary data.</text>
</comment>
<feature type="compositionally biased region" description="Polar residues" evidence="1">
    <location>
        <begin position="11"/>
        <end position="21"/>
    </location>
</feature>
<feature type="region of interest" description="Disordered" evidence="1">
    <location>
        <begin position="44"/>
        <end position="80"/>
    </location>
</feature>
<protein>
    <submittedName>
        <fullName evidence="2">Uncharacterized protein</fullName>
    </submittedName>
</protein>
<proteinExistence type="predicted"/>
<evidence type="ECO:0000313" key="2">
    <source>
        <dbReference type="EMBL" id="CAF5113092.1"/>
    </source>
</evidence>
<gene>
    <name evidence="2" type="ORF">QYT958_LOCUS45581</name>
</gene>
<organism evidence="2 3">
    <name type="scientific">Rotaria socialis</name>
    <dbReference type="NCBI Taxonomy" id="392032"/>
    <lineage>
        <taxon>Eukaryota</taxon>
        <taxon>Metazoa</taxon>
        <taxon>Spiralia</taxon>
        <taxon>Gnathifera</taxon>
        <taxon>Rotifera</taxon>
        <taxon>Eurotatoria</taxon>
        <taxon>Bdelloidea</taxon>
        <taxon>Philodinida</taxon>
        <taxon>Philodinidae</taxon>
        <taxon>Rotaria</taxon>
    </lineage>
</organism>
<dbReference type="Proteomes" id="UP000663848">
    <property type="component" value="Unassembled WGS sequence"/>
</dbReference>
<evidence type="ECO:0000256" key="1">
    <source>
        <dbReference type="SAM" id="MobiDB-lite"/>
    </source>
</evidence>
<sequence>DDWFESEPNPRIQQHASSSSLDDLAPQLINSNLLQRNLFQPINDNDANTVRHRPQIITTDDKTTAKQTKTSRMSESDIFG</sequence>
<feature type="non-terminal residue" evidence="2">
    <location>
        <position position="80"/>
    </location>
</feature>
<dbReference type="AlphaFoldDB" id="A0A822EV07"/>
<accession>A0A822EV07</accession>
<evidence type="ECO:0000313" key="3">
    <source>
        <dbReference type="Proteomes" id="UP000663848"/>
    </source>
</evidence>
<feature type="non-terminal residue" evidence="2">
    <location>
        <position position="1"/>
    </location>
</feature>
<name>A0A822EV07_9BILA</name>
<feature type="region of interest" description="Disordered" evidence="1">
    <location>
        <begin position="1"/>
        <end position="23"/>
    </location>
</feature>